<feature type="domain" description="Broad-specificity ulvan lyase N-terminal" evidence="1">
    <location>
        <begin position="9"/>
        <end position="349"/>
    </location>
</feature>
<evidence type="ECO:0000259" key="1">
    <source>
        <dbReference type="Pfam" id="PF25840"/>
    </source>
</evidence>
<dbReference type="Pfam" id="PF25840">
    <property type="entry name" value="Ulvan_lyase_N"/>
    <property type="match status" value="1"/>
</dbReference>
<reference evidence="3 4" key="1">
    <citation type="submission" date="2024-04" db="EMBL/GenBank/DDBJ databases">
        <title>Defined microbial consortia suppress multidrug-resistant proinflammatory Enterobacteriaceae via ecological control.</title>
        <authorList>
            <person name="Furuichi M."/>
            <person name="Kawaguchi T."/>
            <person name="Pust M."/>
            <person name="Yasuma K."/>
            <person name="Plichta D."/>
            <person name="Hasegawa N."/>
            <person name="Ohya T."/>
            <person name="Bhattarai S."/>
            <person name="Sasajima S."/>
            <person name="Aoto Y."/>
            <person name="Tuganbaev T."/>
            <person name="Yaginuma M."/>
            <person name="Ueda M."/>
            <person name="Okahashi N."/>
            <person name="Amafuji K."/>
            <person name="Kiridooshi Y."/>
            <person name="Sugita K."/>
            <person name="Strazar M."/>
            <person name="Skelly A."/>
            <person name="Suda W."/>
            <person name="Hattori M."/>
            <person name="Nakamoto N."/>
            <person name="Caballero S."/>
            <person name="Norman J."/>
            <person name="Olle B."/>
            <person name="Tanoue T."/>
            <person name="Arita M."/>
            <person name="Bucci V."/>
            <person name="Atarashi K."/>
            <person name="Xavier R."/>
            <person name="Honda K."/>
        </authorList>
    </citation>
    <scope>NUCLEOTIDE SEQUENCE [LARGE SCALE GENOMIC DNA]</scope>
    <source>
        <strain evidence="4">f13</strain>
    </source>
</reference>
<dbReference type="RefSeq" id="WP_390469172.1">
    <property type="nucleotide sequence ID" value="NZ_BAABXL010000001.1"/>
</dbReference>
<name>A0ABQ0ATW6_9FIRM</name>
<gene>
    <name evidence="3" type="ORF">F130042H8_05120</name>
</gene>
<sequence>MKELCNNLLEEWSESLLRLQIRNAGEKRLDGGILCPACGRIHGRCADAMYPFLVMAEKTRERKWVEAAKAVFLWTEHTVSKEDGSIQNDIDSDWKGITVFYAIQLADCLKYHESLLDDDTKRLWRERLKKAAEFLYSFDELSDNNINYPVSNALAMFLCGDILAEERYKEKGRALSAAVKCAATENDLLEGEGVPRGRKSKMGCSAVDIGYNVEETLPALLRYALISREKDTAFLAKKGLEAHLDFMLNDGGWDNSFGTRNYKWSYWGSRTSDGCALGYLMAAALEENTEKAADCTEAARKNLELLKRCTKDGLLMGGPHYGNAGQPICVHHTFTHAKVLAGIADQETEGWIKTEDRTFRQEREEQEVVIRSYSEVRTWKVTAPLFNASVTACDWEYMPGGHVSGGTLSMLSHRRSGPVLCAGMADYSLKEPDNMQLPVGCIHECLAFRIETTVNGERYSSIYEDSAKVQVSGRTIRVWGCMKDMAHCLCPDRKLPYWIEYEFDKQRIRIRAGFEEGIMICPVISSSGETVIREEDLNRIEIIKPESSVRITADGRMDLPYGTERIFNLIPGFQALKICIIPQRENEVAIDLNL</sequence>
<accession>A0ABQ0ATW6</accession>
<dbReference type="Pfam" id="PF25841">
    <property type="entry name" value="Ulvan_lyase_C"/>
    <property type="match status" value="1"/>
</dbReference>
<dbReference type="EMBL" id="BAABXL010000001">
    <property type="protein sequence ID" value="GAA6267452.1"/>
    <property type="molecule type" value="Genomic_DNA"/>
</dbReference>
<comment type="caution">
    <text evidence="3">The sequence shown here is derived from an EMBL/GenBank/DDBJ whole genome shotgun (WGS) entry which is preliminary data.</text>
</comment>
<dbReference type="InterPro" id="IPR058907">
    <property type="entry name" value="P29_N"/>
</dbReference>
<organism evidence="3 4">
    <name type="scientific">Enterocloster alcoholdehydrogenati</name>
    <dbReference type="NCBI Taxonomy" id="2547410"/>
    <lineage>
        <taxon>Bacteria</taxon>
        <taxon>Bacillati</taxon>
        <taxon>Bacillota</taxon>
        <taxon>Clostridia</taxon>
        <taxon>Lachnospirales</taxon>
        <taxon>Lachnospiraceae</taxon>
        <taxon>Enterocloster</taxon>
    </lineage>
</organism>
<dbReference type="Proteomes" id="UP001600894">
    <property type="component" value="Unassembled WGS sequence"/>
</dbReference>
<proteinExistence type="predicted"/>
<feature type="domain" description="Broad-specificity ulvan lyase C-terminal" evidence="2">
    <location>
        <begin position="370"/>
        <end position="591"/>
    </location>
</feature>
<keyword evidence="4" id="KW-1185">Reference proteome</keyword>
<evidence type="ECO:0000259" key="2">
    <source>
        <dbReference type="Pfam" id="PF25841"/>
    </source>
</evidence>
<evidence type="ECO:0000313" key="3">
    <source>
        <dbReference type="EMBL" id="GAA6267452.1"/>
    </source>
</evidence>
<evidence type="ECO:0000313" key="4">
    <source>
        <dbReference type="Proteomes" id="UP001600894"/>
    </source>
</evidence>
<protein>
    <submittedName>
        <fullName evidence="3">Uncharacterized protein</fullName>
    </submittedName>
</protein>
<dbReference type="InterPro" id="IPR058908">
    <property type="entry name" value="P29_C"/>
</dbReference>